<proteinExistence type="predicted"/>
<evidence type="ECO:0000256" key="1">
    <source>
        <dbReference type="SAM" id="MobiDB-lite"/>
    </source>
</evidence>
<feature type="region of interest" description="Disordered" evidence="1">
    <location>
        <begin position="143"/>
        <end position="180"/>
    </location>
</feature>
<sequence length="180" mass="19955">MLDEETLERHSKAVATYGREILLSDPATLLAIVLISENVTIKSNRRPTNKNKKSTSAVLGSVGASRVINARRKTKTSVQNPRFLNDALVSGPSTLRHGDTGRATRAHNRAATATMNAAIRTFATALAESPSDTAPLRRSQRIRDLKARRNGQSETKLRENRQKVSRSKCQRKPKEQDRTL</sequence>
<dbReference type="Proteomes" id="UP000663671">
    <property type="component" value="Chromosome 3"/>
</dbReference>
<dbReference type="AlphaFoldDB" id="A0A8A1MJC1"/>
<accession>A0A8A1MJC1</accession>
<dbReference type="VEuPathDB" id="FungiDB:I7I51_06072"/>
<organism evidence="2 3">
    <name type="scientific">Ajellomyces capsulatus</name>
    <name type="common">Darling's disease fungus</name>
    <name type="synonym">Histoplasma capsulatum</name>
    <dbReference type="NCBI Taxonomy" id="5037"/>
    <lineage>
        <taxon>Eukaryota</taxon>
        <taxon>Fungi</taxon>
        <taxon>Dikarya</taxon>
        <taxon>Ascomycota</taxon>
        <taxon>Pezizomycotina</taxon>
        <taxon>Eurotiomycetes</taxon>
        <taxon>Eurotiomycetidae</taxon>
        <taxon>Onygenales</taxon>
        <taxon>Ajellomycetaceae</taxon>
        <taxon>Histoplasma</taxon>
    </lineage>
</organism>
<evidence type="ECO:0000313" key="3">
    <source>
        <dbReference type="Proteomes" id="UP000663671"/>
    </source>
</evidence>
<name>A0A8A1MJC1_AJECA</name>
<dbReference type="EMBL" id="CP069115">
    <property type="protein sequence ID" value="QSS65230.1"/>
    <property type="molecule type" value="Genomic_DNA"/>
</dbReference>
<protein>
    <submittedName>
        <fullName evidence="2">Uncharacterized protein</fullName>
    </submittedName>
</protein>
<reference evidence="2" key="1">
    <citation type="submission" date="2021-01" db="EMBL/GenBank/DDBJ databases">
        <title>Chromosome-level genome assembly of a human fungal pathogen reveals clustering of transcriptionally co-regulated genes.</title>
        <authorList>
            <person name="Voorhies M."/>
            <person name="Cohen S."/>
            <person name="Shea T.P."/>
            <person name="Petrus S."/>
            <person name="Munoz J.F."/>
            <person name="Poplawski S."/>
            <person name="Goldman W.E."/>
            <person name="Michael T."/>
            <person name="Cuomo C.A."/>
            <person name="Sil A."/>
            <person name="Beyhan S."/>
        </authorList>
    </citation>
    <scope>NUCLEOTIDE SEQUENCE</scope>
    <source>
        <strain evidence="2">WU24</strain>
    </source>
</reference>
<dbReference type="OrthoDB" id="10503337at2759"/>
<gene>
    <name evidence="2" type="ORF">I7I51_06072</name>
</gene>
<evidence type="ECO:0000313" key="2">
    <source>
        <dbReference type="EMBL" id="QSS65230.1"/>
    </source>
</evidence>